<dbReference type="EMBL" id="AFBP01000012">
    <property type="protein sequence ID" value="EGG56897.1"/>
    <property type="molecule type" value="Genomic_DNA"/>
</dbReference>
<dbReference type="HOGENOM" id="CLU_3293669_0_0_4"/>
<name>F3QHU7_9BURK</name>
<protein>
    <submittedName>
        <fullName evidence="1">Uncharacterized protein</fullName>
    </submittedName>
</protein>
<comment type="caution">
    <text evidence="1">The sequence shown here is derived from an EMBL/GenBank/DDBJ whole genome shotgun (WGS) entry which is preliminary data.</text>
</comment>
<reference evidence="1 2" key="1">
    <citation type="submission" date="2011-02" db="EMBL/GenBank/DDBJ databases">
        <authorList>
            <person name="Weinstock G."/>
            <person name="Sodergren E."/>
            <person name="Clifton S."/>
            <person name="Fulton L."/>
            <person name="Fulton B."/>
            <person name="Courtney L."/>
            <person name="Fronick C."/>
            <person name="Harrison M."/>
            <person name="Strong C."/>
            <person name="Farmer C."/>
            <person name="Delahaunty K."/>
            <person name="Markovic C."/>
            <person name="Hall O."/>
            <person name="Minx P."/>
            <person name="Tomlinson C."/>
            <person name="Mitreva M."/>
            <person name="Hou S."/>
            <person name="Chen J."/>
            <person name="Wollam A."/>
            <person name="Pepin K.H."/>
            <person name="Johnson M."/>
            <person name="Bhonagiri V."/>
            <person name="Zhang X."/>
            <person name="Suruliraj S."/>
            <person name="Warren W."/>
            <person name="Chinwalla A."/>
            <person name="Mardis E.R."/>
            <person name="Wilson R.K."/>
        </authorList>
    </citation>
    <scope>NUCLEOTIDE SEQUENCE [LARGE SCALE GENOMIC DNA]</scope>
    <source>
        <strain evidence="1 2">YIT 11859</strain>
    </source>
</reference>
<gene>
    <name evidence="1" type="ORF">HMPREF9439_00494</name>
</gene>
<evidence type="ECO:0000313" key="1">
    <source>
        <dbReference type="EMBL" id="EGG56897.1"/>
    </source>
</evidence>
<dbReference type="AlphaFoldDB" id="F3QHU7"/>
<proteinExistence type="predicted"/>
<accession>F3QHU7</accession>
<keyword evidence="2" id="KW-1185">Reference proteome</keyword>
<sequence length="40" mass="4909">MSINRRYKENLLGNSHDWNIFCGFLAREKKKARNLYFRAF</sequence>
<evidence type="ECO:0000313" key="2">
    <source>
        <dbReference type="Proteomes" id="UP000005156"/>
    </source>
</evidence>
<dbReference type="Proteomes" id="UP000005156">
    <property type="component" value="Unassembled WGS sequence"/>
</dbReference>
<organism evidence="1 2">
    <name type="scientific">Parasutterella excrementihominis YIT 11859</name>
    <dbReference type="NCBI Taxonomy" id="762966"/>
    <lineage>
        <taxon>Bacteria</taxon>
        <taxon>Pseudomonadati</taxon>
        <taxon>Pseudomonadota</taxon>
        <taxon>Betaproteobacteria</taxon>
        <taxon>Burkholderiales</taxon>
        <taxon>Sutterellaceae</taxon>
        <taxon>Parasutterella</taxon>
    </lineage>
</organism>